<evidence type="ECO:0000256" key="1">
    <source>
        <dbReference type="ARBA" id="ARBA00001946"/>
    </source>
</evidence>
<keyword evidence="11" id="KW-0449">Lipoprotein</keyword>
<evidence type="ECO:0000256" key="6">
    <source>
        <dbReference type="ARBA" id="ARBA00022723"/>
    </source>
</evidence>
<comment type="catalytic activity">
    <reaction evidence="10">
        <text>L-threonyl-[protein] + FAD = FMN-L-threonyl-[protein] + AMP + H(+)</text>
        <dbReference type="Rhea" id="RHEA:36847"/>
        <dbReference type="Rhea" id="RHEA-COMP:11060"/>
        <dbReference type="Rhea" id="RHEA-COMP:11061"/>
        <dbReference type="ChEBI" id="CHEBI:15378"/>
        <dbReference type="ChEBI" id="CHEBI:30013"/>
        <dbReference type="ChEBI" id="CHEBI:57692"/>
        <dbReference type="ChEBI" id="CHEBI:74257"/>
        <dbReference type="ChEBI" id="CHEBI:456215"/>
        <dbReference type="EC" id="2.7.1.180"/>
    </reaction>
</comment>
<proteinExistence type="predicted"/>
<gene>
    <name evidence="11" type="ORF">JOE57_000621</name>
</gene>
<protein>
    <recommendedName>
        <fullName evidence="3">FAD:protein FMN transferase</fullName>
        <ecNumber evidence="2">2.7.1.180</ecNumber>
    </recommendedName>
    <alternativeName>
        <fullName evidence="9">Flavin transferase</fullName>
    </alternativeName>
</protein>
<keyword evidence="4" id="KW-0285">Flavoprotein</keyword>
<keyword evidence="5" id="KW-0808">Transferase</keyword>
<keyword evidence="6" id="KW-0479">Metal-binding</keyword>
<evidence type="ECO:0000313" key="12">
    <source>
        <dbReference type="Proteomes" id="UP000704762"/>
    </source>
</evidence>
<evidence type="ECO:0000256" key="5">
    <source>
        <dbReference type="ARBA" id="ARBA00022679"/>
    </source>
</evidence>
<evidence type="ECO:0000256" key="7">
    <source>
        <dbReference type="ARBA" id="ARBA00022827"/>
    </source>
</evidence>
<dbReference type="RefSeq" id="WP_204916346.1">
    <property type="nucleotide sequence ID" value="NZ_BAAAQP010000011.1"/>
</dbReference>
<evidence type="ECO:0000256" key="2">
    <source>
        <dbReference type="ARBA" id="ARBA00011955"/>
    </source>
</evidence>
<dbReference type="SUPFAM" id="SSF143631">
    <property type="entry name" value="ApbE-like"/>
    <property type="match status" value="1"/>
</dbReference>
<keyword evidence="12" id="KW-1185">Reference proteome</keyword>
<accession>A0ABS2RFC0</accession>
<dbReference type="Proteomes" id="UP000704762">
    <property type="component" value="Unassembled WGS sequence"/>
</dbReference>
<dbReference type="PANTHER" id="PTHR30040:SF2">
    <property type="entry name" value="FAD:PROTEIN FMN TRANSFERASE"/>
    <property type="match status" value="1"/>
</dbReference>
<keyword evidence="8" id="KW-0460">Magnesium</keyword>
<comment type="caution">
    <text evidence="11">The sequence shown here is derived from an EMBL/GenBank/DDBJ whole genome shotgun (WGS) entry which is preliminary data.</text>
</comment>
<dbReference type="InterPro" id="IPR003374">
    <property type="entry name" value="ApbE-like_sf"/>
</dbReference>
<evidence type="ECO:0000313" key="11">
    <source>
        <dbReference type="EMBL" id="MBM7797700.1"/>
    </source>
</evidence>
<organism evidence="11 12">
    <name type="scientific">Microlunatus panaciterrae</name>
    <dbReference type="NCBI Taxonomy" id="400768"/>
    <lineage>
        <taxon>Bacteria</taxon>
        <taxon>Bacillati</taxon>
        <taxon>Actinomycetota</taxon>
        <taxon>Actinomycetes</taxon>
        <taxon>Propionibacteriales</taxon>
        <taxon>Propionibacteriaceae</taxon>
        <taxon>Microlunatus</taxon>
    </lineage>
</organism>
<reference evidence="11 12" key="1">
    <citation type="submission" date="2021-01" db="EMBL/GenBank/DDBJ databases">
        <title>Sequencing the genomes of 1000 actinobacteria strains.</title>
        <authorList>
            <person name="Klenk H.-P."/>
        </authorList>
    </citation>
    <scope>NUCLEOTIDE SEQUENCE [LARGE SCALE GENOMIC DNA]</scope>
    <source>
        <strain evidence="11 12">DSM 18662</strain>
    </source>
</reference>
<evidence type="ECO:0000256" key="9">
    <source>
        <dbReference type="ARBA" id="ARBA00031306"/>
    </source>
</evidence>
<dbReference type="EC" id="2.7.1.180" evidence="2"/>
<comment type="cofactor">
    <cofactor evidence="1">
        <name>Mg(2+)</name>
        <dbReference type="ChEBI" id="CHEBI:18420"/>
    </cofactor>
</comment>
<keyword evidence="7" id="KW-0274">FAD</keyword>
<dbReference type="EMBL" id="JAFBCF010000001">
    <property type="protein sequence ID" value="MBM7797700.1"/>
    <property type="molecule type" value="Genomic_DNA"/>
</dbReference>
<dbReference type="Gene3D" id="3.10.520.10">
    <property type="entry name" value="ApbE-like domains"/>
    <property type="match status" value="2"/>
</dbReference>
<evidence type="ECO:0000256" key="10">
    <source>
        <dbReference type="ARBA" id="ARBA00048540"/>
    </source>
</evidence>
<sequence>MRHSELVMGIPMSVDIRADDEETGFLTEAVQAAFSLLHEDDRRFSPFLTDSEVSRVNRGELTPAVASPLLRQVLSLGARLEDQTDGAFSCRRPDGSLDTNGVVKGWSVQRAVDVLMSRGLTTFCFNAGGDVVVRGEPEPGRPWHVAVRSPEDAHRPLAVFALRDQAVATSGGYERGEHIWDGRTGRAARSLCSVTVVASDLTTADLLATAVYALGADGVSWAAEAYQCSVLAVTSAGDLQASGDVERLLAGSGGGTEPS</sequence>
<dbReference type="PANTHER" id="PTHR30040">
    <property type="entry name" value="THIAMINE BIOSYNTHESIS LIPOPROTEIN APBE"/>
    <property type="match status" value="1"/>
</dbReference>
<name>A0ABS2RFC0_9ACTN</name>
<dbReference type="InterPro" id="IPR024932">
    <property type="entry name" value="ApbE"/>
</dbReference>
<evidence type="ECO:0000256" key="3">
    <source>
        <dbReference type="ARBA" id="ARBA00016337"/>
    </source>
</evidence>
<evidence type="ECO:0000256" key="8">
    <source>
        <dbReference type="ARBA" id="ARBA00022842"/>
    </source>
</evidence>
<evidence type="ECO:0000256" key="4">
    <source>
        <dbReference type="ARBA" id="ARBA00022630"/>
    </source>
</evidence>
<dbReference type="Pfam" id="PF02424">
    <property type="entry name" value="ApbE"/>
    <property type="match status" value="2"/>
</dbReference>